<dbReference type="AlphaFoldDB" id="A0A0C2MFB6"/>
<sequence length="102" mass="11631">MLSTSLVVSTNYINEKASHSELYPNQIYSFSCCQLKKKYRNRLYEILPKNGECLNSGNKVSMLMSSVVAVRLPPLRVTIKRRSFLRGYISGIYNQVLFCVTG</sequence>
<keyword evidence="2" id="KW-1185">Reference proteome</keyword>
<evidence type="ECO:0000313" key="2">
    <source>
        <dbReference type="Proteomes" id="UP000031668"/>
    </source>
</evidence>
<evidence type="ECO:0000313" key="1">
    <source>
        <dbReference type="EMBL" id="KII65841.1"/>
    </source>
</evidence>
<dbReference type="Proteomes" id="UP000031668">
    <property type="component" value="Unassembled WGS sequence"/>
</dbReference>
<protein>
    <submittedName>
        <fullName evidence="1">Uncharacterized protein</fullName>
    </submittedName>
</protein>
<organism evidence="1 2">
    <name type="scientific">Thelohanellus kitauei</name>
    <name type="common">Myxosporean</name>
    <dbReference type="NCBI Taxonomy" id="669202"/>
    <lineage>
        <taxon>Eukaryota</taxon>
        <taxon>Metazoa</taxon>
        <taxon>Cnidaria</taxon>
        <taxon>Myxozoa</taxon>
        <taxon>Myxosporea</taxon>
        <taxon>Bivalvulida</taxon>
        <taxon>Platysporina</taxon>
        <taxon>Myxobolidae</taxon>
        <taxon>Thelohanellus</taxon>
    </lineage>
</organism>
<gene>
    <name evidence="1" type="ORF">RF11_04114</name>
</gene>
<accession>A0A0C2MFB6</accession>
<name>A0A0C2MFB6_THEKT</name>
<comment type="caution">
    <text evidence="1">The sequence shown here is derived from an EMBL/GenBank/DDBJ whole genome shotgun (WGS) entry which is preliminary data.</text>
</comment>
<proteinExistence type="predicted"/>
<reference evidence="1 2" key="1">
    <citation type="journal article" date="2014" name="Genome Biol. Evol.">
        <title>The genome of the myxosporean Thelohanellus kitauei shows adaptations to nutrient acquisition within its fish host.</title>
        <authorList>
            <person name="Yang Y."/>
            <person name="Xiong J."/>
            <person name="Zhou Z."/>
            <person name="Huo F."/>
            <person name="Miao W."/>
            <person name="Ran C."/>
            <person name="Liu Y."/>
            <person name="Zhang J."/>
            <person name="Feng J."/>
            <person name="Wang M."/>
            <person name="Wang M."/>
            <person name="Wang L."/>
            <person name="Yao B."/>
        </authorList>
    </citation>
    <scope>NUCLEOTIDE SEQUENCE [LARGE SCALE GENOMIC DNA]</scope>
    <source>
        <strain evidence="1">Wuqing</strain>
    </source>
</reference>
<dbReference type="EMBL" id="JWZT01003712">
    <property type="protein sequence ID" value="KII65841.1"/>
    <property type="molecule type" value="Genomic_DNA"/>
</dbReference>